<proteinExistence type="predicted"/>
<feature type="compositionally biased region" description="Basic and acidic residues" evidence="1">
    <location>
        <begin position="87"/>
        <end position="100"/>
    </location>
</feature>
<protein>
    <recommendedName>
        <fullName evidence="3">DUF6458 domain-containing protein</fullName>
    </recommendedName>
</protein>
<feature type="region of interest" description="Disordered" evidence="1">
    <location>
        <begin position="51"/>
        <end position="137"/>
    </location>
</feature>
<sequence>MGFAASLAFFAIGAILAFAVKWDVPGVDLQLIGWIFMGVGVADGLITRMYTRTPREVREETAESAEPDAMSTRKTPVAPHARLPRSGGDRAESAARDGRQEGPSLSSPSAESAAPSTRDTCDPWAGAGASPKPESGS</sequence>
<dbReference type="Pfam" id="PF20059">
    <property type="entry name" value="DUF6458"/>
    <property type="match status" value="1"/>
</dbReference>
<dbReference type="AlphaFoldDB" id="A0A1H1GI64"/>
<dbReference type="Proteomes" id="UP000217103">
    <property type="component" value="Unassembled WGS sequence"/>
</dbReference>
<evidence type="ECO:0000256" key="2">
    <source>
        <dbReference type="SAM" id="Phobius"/>
    </source>
</evidence>
<name>A0A1H1GI64_9ACTN</name>
<accession>A0A1H1GI64</accession>
<keyword evidence="5" id="KW-1185">Reference proteome</keyword>
<keyword evidence="2" id="KW-1133">Transmembrane helix</keyword>
<keyword evidence="2" id="KW-0472">Membrane</keyword>
<evidence type="ECO:0000256" key="1">
    <source>
        <dbReference type="SAM" id="MobiDB-lite"/>
    </source>
</evidence>
<dbReference type="EMBL" id="FNKK01000002">
    <property type="protein sequence ID" value="SDR12922.1"/>
    <property type="molecule type" value="Genomic_DNA"/>
</dbReference>
<keyword evidence="2" id="KW-0812">Transmembrane</keyword>
<dbReference type="InterPro" id="IPR045597">
    <property type="entry name" value="DUF6458"/>
</dbReference>
<dbReference type="RefSeq" id="WP_423229119.1">
    <property type="nucleotide sequence ID" value="NZ_FNKK01000002.1"/>
</dbReference>
<organism evidence="4 5">
    <name type="scientific">Thermostaphylospora chromogena</name>
    <dbReference type="NCBI Taxonomy" id="35622"/>
    <lineage>
        <taxon>Bacteria</taxon>
        <taxon>Bacillati</taxon>
        <taxon>Actinomycetota</taxon>
        <taxon>Actinomycetes</taxon>
        <taxon>Streptosporangiales</taxon>
        <taxon>Thermomonosporaceae</taxon>
        <taxon>Thermostaphylospora</taxon>
    </lineage>
</organism>
<evidence type="ECO:0000313" key="4">
    <source>
        <dbReference type="EMBL" id="SDR12922.1"/>
    </source>
</evidence>
<feature type="domain" description="DUF6458" evidence="3">
    <location>
        <begin position="1"/>
        <end position="68"/>
    </location>
</feature>
<evidence type="ECO:0000313" key="5">
    <source>
        <dbReference type="Proteomes" id="UP000217103"/>
    </source>
</evidence>
<evidence type="ECO:0000259" key="3">
    <source>
        <dbReference type="Pfam" id="PF20059"/>
    </source>
</evidence>
<feature type="compositionally biased region" description="Low complexity" evidence="1">
    <location>
        <begin position="103"/>
        <end position="116"/>
    </location>
</feature>
<feature type="transmembrane region" description="Helical" evidence="2">
    <location>
        <begin position="29"/>
        <end position="46"/>
    </location>
</feature>
<gene>
    <name evidence="4" type="ORF">SAMN04489764_3610</name>
</gene>
<reference evidence="4 5" key="1">
    <citation type="submission" date="2016-10" db="EMBL/GenBank/DDBJ databases">
        <authorList>
            <person name="de Groot N.N."/>
        </authorList>
    </citation>
    <scope>NUCLEOTIDE SEQUENCE [LARGE SCALE GENOMIC DNA]</scope>
    <source>
        <strain evidence="4 5">DSM 43794</strain>
    </source>
</reference>